<reference evidence="4 5" key="1">
    <citation type="submission" date="2017-10" db="EMBL/GenBank/DDBJ databases">
        <title>Comparative genomics in systemic dimorphic fungi from Ajellomycetaceae.</title>
        <authorList>
            <person name="Munoz J.F."/>
            <person name="Mcewen J.G."/>
            <person name="Clay O.K."/>
            <person name="Cuomo C.A."/>
        </authorList>
    </citation>
    <scope>NUCLEOTIDE SEQUENCE [LARGE SCALE GENOMIC DNA]</scope>
    <source>
        <strain evidence="4 5">UAMH4076</strain>
    </source>
</reference>
<evidence type="ECO:0000259" key="3">
    <source>
        <dbReference type="Pfam" id="PF01636"/>
    </source>
</evidence>
<dbReference type="EMBL" id="PDND01000113">
    <property type="protein sequence ID" value="PGH31822.1"/>
    <property type="molecule type" value="Genomic_DNA"/>
</dbReference>
<protein>
    <recommendedName>
        <fullName evidence="3">Aminoglycoside phosphotransferase domain-containing protein</fullName>
    </recommendedName>
</protein>
<gene>
    <name evidence="4" type="ORF">GX50_05374</name>
</gene>
<dbReference type="Proteomes" id="UP000226031">
    <property type="component" value="Unassembled WGS sequence"/>
</dbReference>
<comment type="caution">
    <text evidence="4">The sequence shown here is derived from an EMBL/GenBank/DDBJ whole genome shotgun (WGS) entry which is preliminary data.</text>
</comment>
<accession>A0A2B7ZFM9</accession>
<dbReference type="Gene3D" id="3.90.1200.10">
    <property type="match status" value="1"/>
</dbReference>
<dbReference type="InterPro" id="IPR011009">
    <property type="entry name" value="Kinase-like_dom_sf"/>
</dbReference>
<organism evidence="4 5">
    <name type="scientific">[Emmonsia] crescens</name>
    <dbReference type="NCBI Taxonomy" id="73230"/>
    <lineage>
        <taxon>Eukaryota</taxon>
        <taxon>Fungi</taxon>
        <taxon>Dikarya</taxon>
        <taxon>Ascomycota</taxon>
        <taxon>Pezizomycotina</taxon>
        <taxon>Eurotiomycetes</taxon>
        <taxon>Eurotiomycetidae</taxon>
        <taxon>Onygenales</taxon>
        <taxon>Ajellomycetaceae</taxon>
        <taxon>Emergomyces</taxon>
    </lineage>
</organism>
<evidence type="ECO:0000313" key="4">
    <source>
        <dbReference type="EMBL" id="PGH31822.1"/>
    </source>
</evidence>
<feature type="compositionally biased region" description="Basic and acidic residues" evidence="1">
    <location>
        <begin position="42"/>
        <end position="63"/>
    </location>
</feature>
<keyword evidence="2" id="KW-0812">Transmembrane</keyword>
<feature type="transmembrane region" description="Helical" evidence="2">
    <location>
        <begin position="6"/>
        <end position="29"/>
    </location>
</feature>
<dbReference type="STRING" id="73230.A0A2B7ZFM9"/>
<feature type="domain" description="Aminoglycoside phosphotransferase" evidence="3">
    <location>
        <begin position="204"/>
        <end position="387"/>
    </location>
</feature>
<evidence type="ECO:0000256" key="2">
    <source>
        <dbReference type="SAM" id="Phobius"/>
    </source>
</evidence>
<name>A0A2B7ZFM9_9EURO</name>
<feature type="region of interest" description="Disordered" evidence="1">
    <location>
        <begin position="37"/>
        <end position="63"/>
    </location>
</feature>
<keyword evidence="5" id="KW-1185">Reference proteome</keyword>
<dbReference type="VEuPathDB" id="FungiDB:EMCG_03835"/>
<keyword evidence="2" id="KW-0472">Membrane</keyword>
<dbReference type="AlphaFoldDB" id="A0A2B7ZFM9"/>
<keyword evidence="2" id="KW-1133">Transmembrane helix</keyword>
<dbReference type="InterPro" id="IPR051678">
    <property type="entry name" value="AGP_Transferase"/>
</dbReference>
<sequence length="421" mass="47216">MLVEPWSWQIGLGFVLGASISLSISFLTLGSREARSPSTIRSESKSVPKPEETIPRSDEAFHADDDGDLRKAMVTLNESAMTELQRKLQNTVPWADLSQLFSRWGHVYPSTKHRLMQKRSLKSKDFPQAQPEILRPLAPEVTTLLRQYSQEGFVSCGQDICSTLSDALKSGELLWSHFARAVVRLDGQIAVKLESNISSTDADMTAHIRKHCADIPVPQPLGVLSLGGITYAFMSLVEGSSLDKFWPDLSIAEKYSVRDQLDIILENLRLLPLPSQHLGGGDPPHCIGCRMWKRMSSNRMKSEAQFNDFLLSGNSRSGMDPYVEFIRPALRENHCIVLTHGDLHPRNIMAVKDEERGGISVTGLTDWEVGGAYPEYWEFVKSLNTVRPIRSGDWPFFLPLKGMGKYYEEYAIDCLVDNCVT</sequence>
<dbReference type="Pfam" id="PF01636">
    <property type="entry name" value="APH"/>
    <property type="match status" value="1"/>
</dbReference>
<dbReference type="PANTHER" id="PTHR21310">
    <property type="entry name" value="AMINOGLYCOSIDE PHOSPHOTRANSFERASE-RELATED-RELATED"/>
    <property type="match status" value="1"/>
</dbReference>
<dbReference type="PANTHER" id="PTHR21310:SF58">
    <property type="entry name" value="AMINOGLYCOSIDE PHOSPHOTRANSFERASE DOMAIN-CONTAINING PROTEIN"/>
    <property type="match status" value="1"/>
</dbReference>
<evidence type="ECO:0000313" key="5">
    <source>
        <dbReference type="Proteomes" id="UP000226031"/>
    </source>
</evidence>
<dbReference type="InterPro" id="IPR002575">
    <property type="entry name" value="Aminoglycoside_PTrfase"/>
</dbReference>
<proteinExistence type="predicted"/>
<dbReference type="SUPFAM" id="SSF56112">
    <property type="entry name" value="Protein kinase-like (PK-like)"/>
    <property type="match status" value="1"/>
</dbReference>
<evidence type="ECO:0000256" key="1">
    <source>
        <dbReference type="SAM" id="MobiDB-lite"/>
    </source>
</evidence>